<name>A0A1Y1XFR5_9FUNG</name>
<evidence type="ECO:0000313" key="5">
    <source>
        <dbReference type="Proteomes" id="UP000193944"/>
    </source>
</evidence>
<dbReference type="GO" id="GO:0003677">
    <property type="term" value="F:DNA binding"/>
    <property type="evidence" value="ECO:0007669"/>
    <property type="project" value="UniProtKB-UniRule"/>
</dbReference>
<dbReference type="AlphaFoldDB" id="A0A1Y1XFR5"/>
<evidence type="ECO:0000256" key="1">
    <source>
        <dbReference type="PROSITE-ProRule" id="PRU00267"/>
    </source>
</evidence>
<protein>
    <recommendedName>
        <fullName evidence="3">HMG box domain-containing protein</fullName>
    </recommendedName>
</protein>
<dbReference type="EMBL" id="MCFG01000050">
    <property type="protein sequence ID" value="ORX84542.1"/>
    <property type="molecule type" value="Genomic_DNA"/>
</dbReference>
<dbReference type="Gene3D" id="1.10.30.10">
    <property type="entry name" value="High mobility group box domain"/>
    <property type="match status" value="1"/>
</dbReference>
<reference evidence="4 5" key="2">
    <citation type="submission" date="2016-08" db="EMBL/GenBank/DDBJ databases">
        <title>Pervasive Adenine N6-methylation of Active Genes in Fungi.</title>
        <authorList>
            <consortium name="DOE Joint Genome Institute"/>
            <person name="Mondo S.J."/>
            <person name="Dannebaum R.O."/>
            <person name="Kuo R.C."/>
            <person name="Labutti K."/>
            <person name="Haridas S."/>
            <person name="Kuo A."/>
            <person name="Salamov A."/>
            <person name="Ahrendt S.R."/>
            <person name="Lipzen A."/>
            <person name="Sullivan W."/>
            <person name="Andreopoulos W.B."/>
            <person name="Clum A."/>
            <person name="Lindquist E."/>
            <person name="Daum C."/>
            <person name="Ramamoorthy G.K."/>
            <person name="Gryganskyi A."/>
            <person name="Culley D."/>
            <person name="Magnuson J.K."/>
            <person name="James T.Y."/>
            <person name="O'Malley M.A."/>
            <person name="Stajich J.E."/>
            <person name="Spatafora J.W."/>
            <person name="Visel A."/>
            <person name="Grigoriev I.V."/>
        </authorList>
    </citation>
    <scope>NUCLEOTIDE SEQUENCE [LARGE SCALE GENOMIC DNA]</scope>
    <source>
        <strain evidence="4 5">S4</strain>
    </source>
</reference>
<evidence type="ECO:0000259" key="3">
    <source>
        <dbReference type="PROSITE" id="PS50118"/>
    </source>
</evidence>
<keyword evidence="5" id="KW-1185">Reference proteome</keyword>
<feature type="compositionally biased region" description="Basic and acidic residues" evidence="2">
    <location>
        <begin position="1"/>
        <end position="14"/>
    </location>
</feature>
<proteinExistence type="predicted"/>
<comment type="caution">
    <text evidence="4">The sequence shown here is derived from an EMBL/GenBank/DDBJ whole genome shotgun (WGS) entry which is preliminary data.</text>
</comment>
<dbReference type="GO" id="GO:0005634">
    <property type="term" value="C:nucleus"/>
    <property type="evidence" value="ECO:0007669"/>
    <property type="project" value="UniProtKB-UniRule"/>
</dbReference>
<dbReference type="OrthoDB" id="667577at2759"/>
<dbReference type="InterPro" id="IPR036910">
    <property type="entry name" value="HMG_box_dom_sf"/>
</dbReference>
<feature type="DNA-binding region" description="HMG box" evidence="1">
    <location>
        <begin position="15"/>
        <end position="64"/>
    </location>
</feature>
<dbReference type="Pfam" id="PF04690">
    <property type="entry name" value="YABBY"/>
    <property type="match status" value="1"/>
</dbReference>
<dbReference type="InterPro" id="IPR056775">
    <property type="entry name" value="YABBY_C"/>
</dbReference>
<organism evidence="4 5">
    <name type="scientific">Anaeromyces robustus</name>
    <dbReference type="NCBI Taxonomy" id="1754192"/>
    <lineage>
        <taxon>Eukaryota</taxon>
        <taxon>Fungi</taxon>
        <taxon>Fungi incertae sedis</taxon>
        <taxon>Chytridiomycota</taxon>
        <taxon>Chytridiomycota incertae sedis</taxon>
        <taxon>Neocallimastigomycetes</taxon>
        <taxon>Neocallimastigales</taxon>
        <taxon>Neocallimastigaceae</taxon>
        <taxon>Anaeromyces</taxon>
    </lineage>
</organism>
<keyword evidence="1" id="KW-0539">Nucleus</keyword>
<keyword evidence="1" id="KW-0238">DNA-binding</keyword>
<evidence type="ECO:0000256" key="2">
    <source>
        <dbReference type="SAM" id="MobiDB-lite"/>
    </source>
</evidence>
<reference evidence="4 5" key="1">
    <citation type="submission" date="2016-08" db="EMBL/GenBank/DDBJ databases">
        <title>A Parts List for Fungal Cellulosomes Revealed by Comparative Genomics.</title>
        <authorList>
            <consortium name="DOE Joint Genome Institute"/>
            <person name="Haitjema C.H."/>
            <person name="Gilmore S.P."/>
            <person name="Henske J.K."/>
            <person name="Solomon K.V."/>
            <person name="De Groot R."/>
            <person name="Kuo A."/>
            <person name="Mondo S.J."/>
            <person name="Salamov A.A."/>
            <person name="Labutti K."/>
            <person name="Zhao Z."/>
            <person name="Chiniquy J."/>
            <person name="Barry K."/>
            <person name="Brewer H.M."/>
            <person name="Purvine S.O."/>
            <person name="Wright A.T."/>
            <person name="Boxma B."/>
            <person name="Van Alen T."/>
            <person name="Hackstein J.H."/>
            <person name="Baker S.E."/>
            <person name="Grigoriev I.V."/>
            <person name="O'Malley M.A."/>
        </authorList>
    </citation>
    <scope>NUCLEOTIDE SEQUENCE [LARGE SCALE GENOMIC DNA]</scope>
    <source>
        <strain evidence="4 5">S4</strain>
    </source>
</reference>
<accession>A0A1Y1XFR5</accession>
<dbReference type="Proteomes" id="UP000193944">
    <property type="component" value="Unassembled WGS sequence"/>
</dbReference>
<feature type="region of interest" description="Disordered" evidence="2">
    <location>
        <begin position="1"/>
        <end position="24"/>
    </location>
</feature>
<dbReference type="PROSITE" id="PS50118">
    <property type="entry name" value="HMG_BOX_2"/>
    <property type="match status" value="1"/>
</dbReference>
<dbReference type="SUPFAM" id="SSF47095">
    <property type="entry name" value="HMG-box"/>
    <property type="match status" value="1"/>
</dbReference>
<evidence type="ECO:0000313" key="4">
    <source>
        <dbReference type="EMBL" id="ORX84542.1"/>
    </source>
</evidence>
<dbReference type="CDD" id="cd00084">
    <property type="entry name" value="HMG-box_SF"/>
    <property type="match status" value="1"/>
</dbReference>
<dbReference type="InterPro" id="IPR009071">
    <property type="entry name" value="HMG_box_dom"/>
</dbReference>
<feature type="domain" description="HMG box" evidence="3">
    <location>
        <begin position="15"/>
        <end position="64"/>
    </location>
</feature>
<gene>
    <name evidence="4" type="ORF">BCR32DRAFT_325874</name>
</gene>
<sequence>MPKVSDKKSKDTQKPKRALTPYNQFMKQELPKIKAEQPNITHKAAFKEAAQRWKVSPDNPKNKA</sequence>